<dbReference type="PANTHER" id="PTHR13318:SF99">
    <property type="entry name" value="EIN3-BINDING F-BOX PROTEIN 2-LIKE"/>
    <property type="match status" value="1"/>
</dbReference>
<dbReference type="GO" id="GO:0031146">
    <property type="term" value="P:SCF-dependent proteasomal ubiquitin-dependent protein catabolic process"/>
    <property type="evidence" value="ECO:0007669"/>
    <property type="project" value="TreeGrafter"/>
</dbReference>
<keyword evidence="4" id="KW-0833">Ubl conjugation pathway</keyword>
<dbReference type="Pfam" id="PF25372">
    <property type="entry name" value="DUF7885"/>
    <property type="match status" value="2"/>
</dbReference>
<feature type="domain" description="F-box/LRR-repeat protein 15-like leucin rich repeat" evidence="7">
    <location>
        <begin position="179"/>
        <end position="404"/>
    </location>
</feature>
<reference evidence="8" key="1">
    <citation type="submission" date="2023-03" db="EMBL/GenBank/DDBJ databases">
        <authorList>
            <person name="Julca I."/>
        </authorList>
    </citation>
    <scope>NUCLEOTIDE SEQUENCE</scope>
</reference>
<comment type="subcellular location">
    <subcellularLocation>
        <location evidence="1">Nucleus</location>
    </subcellularLocation>
</comment>
<dbReference type="SUPFAM" id="SSF81383">
    <property type="entry name" value="F-box domain"/>
    <property type="match status" value="1"/>
</dbReference>
<evidence type="ECO:0000256" key="2">
    <source>
        <dbReference type="ARBA" id="ARBA00004906"/>
    </source>
</evidence>
<feature type="domain" description="F-box/LRR-repeat protein 15-like leucin rich repeat" evidence="7">
    <location>
        <begin position="485"/>
        <end position="627"/>
    </location>
</feature>
<evidence type="ECO:0000259" key="7">
    <source>
        <dbReference type="Pfam" id="PF25372"/>
    </source>
</evidence>
<evidence type="ECO:0000256" key="4">
    <source>
        <dbReference type="ARBA" id="ARBA00022786"/>
    </source>
</evidence>
<organism evidence="8 9">
    <name type="scientific">Oldenlandia corymbosa var. corymbosa</name>
    <dbReference type="NCBI Taxonomy" id="529605"/>
    <lineage>
        <taxon>Eukaryota</taxon>
        <taxon>Viridiplantae</taxon>
        <taxon>Streptophyta</taxon>
        <taxon>Embryophyta</taxon>
        <taxon>Tracheophyta</taxon>
        <taxon>Spermatophyta</taxon>
        <taxon>Magnoliopsida</taxon>
        <taxon>eudicotyledons</taxon>
        <taxon>Gunneridae</taxon>
        <taxon>Pentapetalae</taxon>
        <taxon>asterids</taxon>
        <taxon>lamiids</taxon>
        <taxon>Gentianales</taxon>
        <taxon>Rubiaceae</taxon>
        <taxon>Rubioideae</taxon>
        <taxon>Spermacoceae</taxon>
        <taxon>Hedyotis-Oldenlandia complex</taxon>
        <taxon>Oldenlandia</taxon>
    </lineage>
</organism>
<proteinExistence type="predicted"/>
<evidence type="ECO:0000256" key="3">
    <source>
        <dbReference type="ARBA" id="ARBA00022745"/>
    </source>
</evidence>
<evidence type="ECO:0000313" key="8">
    <source>
        <dbReference type="EMBL" id="CAI9100795.1"/>
    </source>
</evidence>
<name>A0AAV1CYS6_OLDCO</name>
<dbReference type="GO" id="GO:0005634">
    <property type="term" value="C:nucleus"/>
    <property type="evidence" value="ECO:0007669"/>
    <property type="project" value="UniProtKB-SubCell"/>
</dbReference>
<dbReference type="EMBL" id="OX459120">
    <property type="protein sequence ID" value="CAI9100795.1"/>
    <property type="molecule type" value="Genomic_DNA"/>
</dbReference>
<protein>
    <submittedName>
        <fullName evidence="8">OLC1v1037968C1</fullName>
    </submittedName>
</protein>
<dbReference type="GO" id="GO:0019005">
    <property type="term" value="C:SCF ubiquitin ligase complex"/>
    <property type="evidence" value="ECO:0007669"/>
    <property type="project" value="TreeGrafter"/>
</dbReference>
<accession>A0AAV1CYS6</accession>
<keyword evidence="3" id="KW-0936">Ethylene signaling pathway</keyword>
<dbReference type="InterPro" id="IPR006553">
    <property type="entry name" value="Leu-rich_rpt_Cys-con_subtyp"/>
</dbReference>
<dbReference type="InterPro" id="IPR036047">
    <property type="entry name" value="F-box-like_dom_sf"/>
</dbReference>
<keyword evidence="5" id="KW-0539">Nucleus</keyword>
<evidence type="ECO:0000256" key="1">
    <source>
        <dbReference type="ARBA" id="ARBA00004123"/>
    </source>
</evidence>
<dbReference type="GO" id="GO:0010105">
    <property type="term" value="P:negative regulation of ethylene-activated signaling pathway"/>
    <property type="evidence" value="ECO:0007669"/>
    <property type="project" value="UniProtKB-ARBA"/>
</dbReference>
<dbReference type="PANTHER" id="PTHR13318">
    <property type="entry name" value="PARTNER OF PAIRED, ISOFORM B-RELATED"/>
    <property type="match status" value="1"/>
</dbReference>
<dbReference type="Proteomes" id="UP001161247">
    <property type="component" value="Chromosome 3"/>
</dbReference>
<evidence type="ECO:0000256" key="5">
    <source>
        <dbReference type="ARBA" id="ARBA00023242"/>
    </source>
</evidence>
<comment type="pathway">
    <text evidence="2">Protein modification; protein ubiquitination.</text>
</comment>
<dbReference type="InterPro" id="IPR032675">
    <property type="entry name" value="LRR_dom_sf"/>
</dbReference>
<dbReference type="FunFam" id="3.80.10.10:FF:000473">
    <property type="entry name" value="EIN3-binding F-box protein 1"/>
    <property type="match status" value="1"/>
</dbReference>
<dbReference type="Pfam" id="PF00646">
    <property type="entry name" value="F-box"/>
    <property type="match status" value="1"/>
</dbReference>
<feature type="domain" description="F-box" evidence="6">
    <location>
        <begin position="63"/>
        <end position="102"/>
    </location>
</feature>
<sequence>MPALVNYSGDDDFRAVRSADSGVTFSISSYADVYCSPAKRPRVNAPFAIKGLDFFCQERNPSIENLPDECLFEILRRLRGAPERSASACVSKRWLSLLNSVRSSEFCWSTEHQGKVAGKSQENSNDVEMTAADEDLEMECDGCLSRCLEGKKATDIRLAAIAVGTACRGGLGKLSVRGSNSVRGVTDTGLSAIARGCPSLRTLSLWNVPTVGDKGLLEISRECQLLEKLDLCQCPSISDKGLAAVAKNCPNLTALTIESCSNIGNESLQAVGKYCQKLQSITIKDCPRVGDQGVAALLSSASAALTKVKFQGLHITDFSLAVVGHYGKSITNLALSGLQSVTQKGFWVMGNARGLEMLSSLTITSCRGASNLSLEALGKGCPNLKHMCLRKCCFVSDAGLLAFAKAAGCLESLQLEECNRITETGILTALSNCNEKLKSLSIIKCLGIKDVPQVVPNLSPCESLRSLSIRSCPWFNNNSLAMVGKLCPRLHNLELNGLCGLTDGAFLNFLENCEGGLVKVNLSGCVNLGDQSIISLARIHCGTLKVLNIEGCRGVTDAALGAIAHDCVFLNDLDVSRCAITDFGVEALSEGGFLNFQVLSLSGCMMVTNISVPHLKKLGENLVGLNLQHCKFMSSSKIEELVEDLWRCDILS</sequence>
<keyword evidence="9" id="KW-1185">Reference proteome</keyword>
<dbReference type="InterPro" id="IPR001810">
    <property type="entry name" value="F-box_dom"/>
</dbReference>
<dbReference type="Gene3D" id="3.80.10.10">
    <property type="entry name" value="Ribonuclease Inhibitor"/>
    <property type="match status" value="4"/>
</dbReference>
<dbReference type="AlphaFoldDB" id="A0AAV1CYS6"/>
<evidence type="ECO:0000259" key="6">
    <source>
        <dbReference type="Pfam" id="PF00646"/>
    </source>
</evidence>
<dbReference type="GO" id="GO:0009873">
    <property type="term" value="P:ethylene-activated signaling pathway"/>
    <property type="evidence" value="ECO:0007669"/>
    <property type="project" value="UniProtKB-KW"/>
</dbReference>
<dbReference type="FunFam" id="3.80.10.10:FF:000595">
    <property type="entry name" value="EIN3-binding F-box protein 1"/>
    <property type="match status" value="1"/>
</dbReference>
<dbReference type="SUPFAM" id="SSF52047">
    <property type="entry name" value="RNI-like"/>
    <property type="match status" value="2"/>
</dbReference>
<dbReference type="SMART" id="SM00367">
    <property type="entry name" value="LRR_CC"/>
    <property type="match status" value="13"/>
</dbReference>
<dbReference type="InterPro" id="IPR057207">
    <property type="entry name" value="FBXL15_LRR"/>
</dbReference>
<gene>
    <name evidence="8" type="ORF">OLC1_LOCUS10539</name>
</gene>
<evidence type="ECO:0000313" key="9">
    <source>
        <dbReference type="Proteomes" id="UP001161247"/>
    </source>
</evidence>
<dbReference type="FunFam" id="3.80.10.10:FF:000451">
    <property type="entry name" value="EIN3-binding F-box protein 1"/>
    <property type="match status" value="1"/>
</dbReference>